<evidence type="ECO:0008006" key="3">
    <source>
        <dbReference type="Google" id="ProtNLM"/>
    </source>
</evidence>
<dbReference type="AlphaFoldDB" id="A0A235BVT7"/>
<dbReference type="Proteomes" id="UP000215215">
    <property type="component" value="Unassembled WGS sequence"/>
</dbReference>
<evidence type="ECO:0000313" key="1">
    <source>
        <dbReference type="EMBL" id="OYD16314.1"/>
    </source>
</evidence>
<gene>
    <name evidence="1" type="ORF">CH333_03700</name>
</gene>
<reference evidence="1 2" key="1">
    <citation type="submission" date="2017-07" db="EMBL/GenBank/DDBJ databases">
        <title>Recovery of genomes from metagenomes via a dereplication, aggregation, and scoring strategy.</title>
        <authorList>
            <person name="Sieber C.M."/>
            <person name="Probst A.J."/>
            <person name="Sharrar A."/>
            <person name="Thomas B.C."/>
            <person name="Hess M."/>
            <person name="Tringe S.G."/>
            <person name="Banfield J.F."/>
        </authorList>
    </citation>
    <scope>NUCLEOTIDE SEQUENCE [LARGE SCALE GENOMIC DNA]</scope>
    <source>
        <strain evidence="1">JGI_Cruoil_03_44_89</strain>
    </source>
</reference>
<protein>
    <recommendedName>
        <fullName evidence="3">T9SS type A sorting domain-containing protein</fullName>
    </recommendedName>
</protein>
<proteinExistence type="predicted"/>
<evidence type="ECO:0000313" key="2">
    <source>
        <dbReference type="Proteomes" id="UP000215215"/>
    </source>
</evidence>
<dbReference type="InterPro" id="IPR013783">
    <property type="entry name" value="Ig-like_fold"/>
</dbReference>
<dbReference type="Gene3D" id="2.60.40.10">
    <property type="entry name" value="Immunoglobulins"/>
    <property type="match status" value="1"/>
</dbReference>
<sequence>MRRLVLILPLVTGIVYAQPNLQWKKHDIGTLTGVVTNQGAQWAAETDYEWQWIYYEAPPGSGVEHMGEGGLWVGGILDDDTLVTVTTGWASPSHFETYPTDSSWDTIWVAGKGDTIDIPYWPEYVAMSEQDFVCRYCDYFWTSIVEHKPLNIQVIERSYCWGFEPVDEFIMFDYFVVSKNAETIHDVYLCYWLDANIGFRGTSWAFGQDDRSWFKGEHITAVAFEEPRGVDGITEYPVLAARVFPPGEPRDTTFKWWGQQDTPQSMDPDRYKEMSDGYIKPPQAVATGSALIVSLGPYEMNYGDTLLFTVALFTAKDTLESFRRNLGLIEEYYPDWNFPSPPPSPPLSVEPRNHGVKLTWKWEAGDPGTNPEDFEDESRLDGILRPFAGYRVYRSTLGSNGPWTLLGEYDVEGDSFGFDMGIEYEYLDDGILNNIAYYYAVTSFALPDTVSGFLNLESSKAINAVEVFPGPPPAEDIGKVRVVPNPYRGDVDYTAYNPPWETHPPGRPWMEQDRRIQFVNLPKRCTIKVFTLAGDLVYTIEHDDPTQGFEDWNLVSRVGQAIGSDIYLFTVEDHDTGNIQRGKFVVIK</sequence>
<name>A0A235BVT7_UNCW3</name>
<accession>A0A235BVT7</accession>
<comment type="caution">
    <text evidence="1">The sequence shown here is derived from an EMBL/GenBank/DDBJ whole genome shotgun (WGS) entry which is preliminary data.</text>
</comment>
<dbReference type="EMBL" id="NOZQ01000072">
    <property type="protein sequence ID" value="OYD16314.1"/>
    <property type="molecule type" value="Genomic_DNA"/>
</dbReference>
<organism evidence="1 2">
    <name type="scientific">candidate division WOR-3 bacterium JGI_Cruoil_03_44_89</name>
    <dbReference type="NCBI Taxonomy" id="1973748"/>
    <lineage>
        <taxon>Bacteria</taxon>
        <taxon>Bacteria division WOR-3</taxon>
    </lineage>
</organism>